<feature type="compositionally biased region" description="Low complexity" evidence="5">
    <location>
        <begin position="243"/>
        <end position="262"/>
    </location>
</feature>
<feature type="region of interest" description="Disordered" evidence="5">
    <location>
        <begin position="183"/>
        <end position="262"/>
    </location>
</feature>
<evidence type="ECO:0000256" key="1">
    <source>
        <dbReference type="ARBA" id="ARBA00004496"/>
    </source>
</evidence>
<sequence>MTRRHVNEHMTQRHVNEHIAHRHGNEHMMQRHNNEHMMQQHENEHMTQQHMNGHMTQQHMNGHMTQQQRKMMQCQSTLQYSPGPFCQRSPCLSQASPDLSSTSRRLSHNSSQPSPHLSQPSPHLLQPSPHLSRPSPQLSQLSPHLSEPSPHLVTHQTHPQPSPLLSHMSPNSVADRIAYYSASPRQQTVTRSANHSQDDGYMSQEYHNDSHNRSSSNHNDSNHSDSNVSPGSMQRRCHGNCRSDSLTSSNLSGVSLSPSDSGVGELEALLRVKDSVIEQLRETMARNETAIIETYTQKQQNWTMHLQQVHAEWQRRLRAEQRRSYETEQELLQQLFQLRQDSDAALHRRVSPERTDASDRVTRQLHVVTEMYEKTKQELEATRRQLNRARLDAGRGSGGEMVKRGLNDGGGGGEMVKRGLLAAAEAEIARLKKVLASEREQWLDEKDKVVRYQKHLQLNYVQMYRKNQSLEAEVEQLTLELENRHIVDATAIAATVDNDKLMVTNLAAPMDESSC</sequence>
<reference evidence="6" key="1">
    <citation type="journal article" date="2023" name="Mol. Biol. Evol.">
        <title>Third-Generation Sequencing Reveals the Adaptive Role of the Epigenome in Three Deep-Sea Polychaetes.</title>
        <authorList>
            <person name="Perez M."/>
            <person name="Aroh O."/>
            <person name="Sun Y."/>
            <person name="Lan Y."/>
            <person name="Juniper S.K."/>
            <person name="Young C.R."/>
            <person name="Angers B."/>
            <person name="Qian P.Y."/>
        </authorList>
    </citation>
    <scope>NUCLEOTIDE SEQUENCE</scope>
    <source>
        <strain evidence="6">R07B-5</strain>
    </source>
</reference>
<evidence type="ECO:0000256" key="2">
    <source>
        <dbReference type="ARBA" id="ARBA00022490"/>
    </source>
</evidence>
<feature type="compositionally biased region" description="Polar residues" evidence="5">
    <location>
        <begin position="183"/>
        <end position="195"/>
    </location>
</feature>
<protein>
    <submittedName>
        <fullName evidence="6">Uncharacterized protein</fullName>
    </submittedName>
</protein>
<dbReference type="AlphaFoldDB" id="A0AAD9PDL5"/>
<keyword evidence="7" id="KW-1185">Reference proteome</keyword>
<feature type="region of interest" description="Disordered" evidence="5">
    <location>
        <begin position="89"/>
        <end position="169"/>
    </location>
</feature>
<comment type="subcellular location">
    <subcellularLocation>
        <location evidence="1">Cytoplasm</location>
    </subcellularLocation>
</comment>
<evidence type="ECO:0000313" key="7">
    <source>
        <dbReference type="Proteomes" id="UP001209878"/>
    </source>
</evidence>
<dbReference type="PANTHER" id="PTHR19354">
    <property type="entry name" value="ZIPPER PUTATIVE TUMOR SUPPRESSOR 2 HOMOLOG-LIKE PROTEIN-RELATED"/>
    <property type="match status" value="1"/>
</dbReference>
<keyword evidence="2" id="KW-0963">Cytoplasm</keyword>
<gene>
    <name evidence="6" type="ORF">NP493_21g10007</name>
</gene>
<evidence type="ECO:0000256" key="5">
    <source>
        <dbReference type="SAM" id="MobiDB-lite"/>
    </source>
</evidence>
<evidence type="ECO:0000313" key="6">
    <source>
        <dbReference type="EMBL" id="KAK2192899.1"/>
    </source>
</evidence>
<dbReference type="PANTHER" id="PTHR19354:SF2">
    <property type="entry name" value="LEUCINE-RICH REPEAT-CONTAINING PROTEIN DDB_G0290503"/>
    <property type="match status" value="1"/>
</dbReference>
<dbReference type="GO" id="GO:0005737">
    <property type="term" value="C:cytoplasm"/>
    <property type="evidence" value="ECO:0007669"/>
    <property type="project" value="UniProtKB-SubCell"/>
</dbReference>
<dbReference type="Proteomes" id="UP001209878">
    <property type="component" value="Unassembled WGS sequence"/>
</dbReference>
<evidence type="ECO:0000256" key="3">
    <source>
        <dbReference type="ARBA" id="ARBA00023054"/>
    </source>
</evidence>
<feature type="coiled-coil region" evidence="4">
    <location>
        <begin position="421"/>
        <end position="480"/>
    </location>
</feature>
<feature type="compositionally biased region" description="Low complexity" evidence="5">
    <location>
        <begin position="99"/>
        <end position="152"/>
    </location>
</feature>
<dbReference type="Pfam" id="PF06818">
    <property type="entry name" value="Fez1"/>
    <property type="match status" value="1"/>
</dbReference>
<keyword evidence="3 4" id="KW-0175">Coiled coil</keyword>
<evidence type="ECO:0000256" key="4">
    <source>
        <dbReference type="SAM" id="Coils"/>
    </source>
</evidence>
<dbReference type="EMBL" id="JAODUO010000021">
    <property type="protein sequence ID" value="KAK2192899.1"/>
    <property type="molecule type" value="Genomic_DNA"/>
</dbReference>
<proteinExistence type="predicted"/>
<dbReference type="InterPro" id="IPR045329">
    <property type="entry name" value="LZTS"/>
</dbReference>
<organism evidence="6 7">
    <name type="scientific">Ridgeia piscesae</name>
    <name type="common">Tubeworm</name>
    <dbReference type="NCBI Taxonomy" id="27915"/>
    <lineage>
        <taxon>Eukaryota</taxon>
        <taxon>Metazoa</taxon>
        <taxon>Spiralia</taxon>
        <taxon>Lophotrochozoa</taxon>
        <taxon>Annelida</taxon>
        <taxon>Polychaeta</taxon>
        <taxon>Sedentaria</taxon>
        <taxon>Canalipalpata</taxon>
        <taxon>Sabellida</taxon>
        <taxon>Siboglinidae</taxon>
        <taxon>Ridgeia</taxon>
    </lineage>
</organism>
<feature type="coiled-coil region" evidence="4">
    <location>
        <begin position="365"/>
        <end position="392"/>
    </location>
</feature>
<name>A0AAD9PDL5_RIDPI</name>
<accession>A0AAD9PDL5</accession>
<feature type="compositionally biased region" description="Low complexity" evidence="5">
    <location>
        <begin position="213"/>
        <end position="227"/>
    </location>
</feature>
<comment type="caution">
    <text evidence="6">The sequence shown here is derived from an EMBL/GenBank/DDBJ whole genome shotgun (WGS) entry which is preliminary data.</text>
</comment>